<feature type="domain" description="Phosphomannose isomerase type I catalytic" evidence="9">
    <location>
        <begin position="1"/>
        <end position="144"/>
    </location>
</feature>
<dbReference type="InterPro" id="IPR014710">
    <property type="entry name" value="RmlC-like_jellyroll"/>
</dbReference>
<reference evidence="10 11" key="1">
    <citation type="submission" date="2021-06" db="EMBL/GenBank/DDBJ databases">
        <title>Genome-based taxonomic framework of Microbacterium strains isolated from marine environment, the description of four new species and reclassification of four preexisting species.</title>
        <authorList>
            <person name="Lee S.D."/>
            <person name="Kim S.-M."/>
            <person name="Byeon Y.-S."/>
            <person name="Yang H.L."/>
            <person name="Kim I.S."/>
        </authorList>
    </citation>
    <scope>NUCLEOTIDE SEQUENCE [LARGE SCALE GENOMIC DNA]</scope>
    <source>
        <strain evidence="10 11">KACC 20514</strain>
    </source>
</reference>
<evidence type="ECO:0000313" key="11">
    <source>
        <dbReference type="Proteomes" id="UP001183582"/>
    </source>
</evidence>
<accession>A0AAJ2HEU6</accession>
<dbReference type="SUPFAM" id="SSF51182">
    <property type="entry name" value="RmlC-like cupins"/>
    <property type="match status" value="1"/>
</dbReference>
<evidence type="ECO:0000256" key="7">
    <source>
        <dbReference type="PIRSR" id="PIRSR001480-1"/>
    </source>
</evidence>
<sequence length="392" mass="41735">MLRLFGHSKNYSWGSPDAIPRFIGTEPTDEPLAELWFGAHSSGPTLTDDESSLSEHIARDVDGTLGPDVAQRFSHRLPYLVKLLAPASAVSLQVHPNATYAAAGYAAEQREQVEAANRTFSDAFHKPEMLFAVTPFEGLIGFRDLEAIQATLARFTHPALRPAADLIRRSPADLKEAFGYLSRLGRDDVAGIVQESSRVGSSHDDSVAGISALAAQYPGDPGVVASVLLDRVVLAPGDAAFVPSGVVHSYRSGLAVEVMANSDNVFRAGLTRKRVSLPQVLDNLLTDPPRVFRAPGDGTASYDIDPGTPEFAISHIWVDGDHRTLPAFGPKLVLCLNGEVSLVSRSGEIVLTRGRAAFIPHADGAVSTQGAGSVIVVRTPAARDLPHEGGSR</sequence>
<dbReference type="InterPro" id="IPR001250">
    <property type="entry name" value="Man6P_Isoase-1"/>
</dbReference>
<dbReference type="PIRSF" id="PIRSF001480">
    <property type="entry name" value="Mannose-6-phosphate_isomerase"/>
    <property type="match status" value="1"/>
</dbReference>
<evidence type="ECO:0000313" key="10">
    <source>
        <dbReference type="EMBL" id="MDS0244861.1"/>
    </source>
</evidence>
<dbReference type="Proteomes" id="UP001183582">
    <property type="component" value="Unassembled WGS sequence"/>
</dbReference>
<dbReference type="InterPro" id="IPR016305">
    <property type="entry name" value="Mannose-6-P_Isomerase"/>
</dbReference>
<dbReference type="GO" id="GO:0008270">
    <property type="term" value="F:zinc ion binding"/>
    <property type="evidence" value="ECO:0007669"/>
    <property type="project" value="InterPro"/>
</dbReference>
<comment type="catalytic activity">
    <reaction evidence="1">
        <text>D-mannose 6-phosphate = D-fructose 6-phosphate</text>
        <dbReference type="Rhea" id="RHEA:12356"/>
        <dbReference type="ChEBI" id="CHEBI:58735"/>
        <dbReference type="ChEBI" id="CHEBI:61527"/>
        <dbReference type="EC" id="5.3.1.8"/>
    </reaction>
</comment>
<evidence type="ECO:0000256" key="2">
    <source>
        <dbReference type="ARBA" id="ARBA00010772"/>
    </source>
</evidence>
<feature type="binding site" evidence="8">
    <location>
        <position position="93"/>
    </location>
    <ligand>
        <name>Zn(2+)</name>
        <dbReference type="ChEBI" id="CHEBI:29105"/>
    </ligand>
</feature>
<evidence type="ECO:0000256" key="3">
    <source>
        <dbReference type="ARBA" id="ARBA00011956"/>
    </source>
</evidence>
<protein>
    <recommendedName>
        <fullName evidence="3">mannose-6-phosphate isomerase</fullName>
        <ecNumber evidence="3">5.3.1.8</ecNumber>
    </recommendedName>
</protein>
<evidence type="ECO:0000256" key="1">
    <source>
        <dbReference type="ARBA" id="ARBA00000757"/>
    </source>
</evidence>
<comment type="caution">
    <text evidence="10">The sequence shown here is derived from an EMBL/GenBank/DDBJ whole genome shotgun (WGS) entry which is preliminary data.</text>
</comment>
<feature type="binding site" evidence="8">
    <location>
        <position position="128"/>
    </location>
    <ligand>
        <name>Zn(2+)</name>
        <dbReference type="ChEBI" id="CHEBI:29105"/>
    </ligand>
</feature>
<dbReference type="Pfam" id="PF20511">
    <property type="entry name" value="PMI_typeI_cat"/>
    <property type="match status" value="1"/>
</dbReference>
<evidence type="ECO:0000256" key="5">
    <source>
        <dbReference type="ARBA" id="ARBA00022833"/>
    </source>
</evidence>
<evidence type="ECO:0000256" key="6">
    <source>
        <dbReference type="ARBA" id="ARBA00023235"/>
    </source>
</evidence>
<dbReference type="GeneID" id="301457455"/>
<name>A0AAJ2HEU6_9MICO</name>
<dbReference type="NCBIfam" id="TIGR00218">
    <property type="entry name" value="manA"/>
    <property type="match status" value="1"/>
</dbReference>
<dbReference type="PANTHER" id="PTHR10309:SF0">
    <property type="entry name" value="MANNOSE-6-PHOSPHATE ISOMERASE"/>
    <property type="match status" value="1"/>
</dbReference>
<feature type="active site" evidence="7">
    <location>
        <position position="267"/>
    </location>
</feature>
<proteinExistence type="inferred from homology"/>
<evidence type="ECO:0000256" key="8">
    <source>
        <dbReference type="PIRSR" id="PIRSR001480-2"/>
    </source>
</evidence>
<comment type="similarity">
    <text evidence="2">Belongs to the mannose-6-phosphate isomerase type 1 family.</text>
</comment>
<dbReference type="AlphaFoldDB" id="A0AAJ2HEU6"/>
<dbReference type="EC" id="5.3.1.8" evidence="3"/>
<dbReference type="GO" id="GO:0004476">
    <property type="term" value="F:mannose-6-phosphate isomerase activity"/>
    <property type="evidence" value="ECO:0007669"/>
    <property type="project" value="UniProtKB-EC"/>
</dbReference>
<feature type="binding site" evidence="8">
    <location>
        <position position="248"/>
    </location>
    <ligand>
        <name>Zn(2+)</name>
        <dbReference type="ChEBI" id="CHEBI:29105"/>
    </ligand>
</feature>
<keyword evidence="4 8" id="KW-0479">Metal-binding</keyword>
<evidence type="ECO:0000256" key="4">
    <source>
        <dbReference type="ARBA" id="ARBA00022723"/>
    </source>
</evidence>
<dbReference type="GO" id="GO:0005829">
    <property type="term" value="C:cytosol"/>
    <property type="evidence" value="ECO:0007669"/>
    <property type="project" value="TreeGrafter"/>
</dbReference>
<feature type="binding site" evidence="8">
    <location>
        <position position="95"/>
    </location>
    <ligand>
        <name>Zn(2+)</name>
        <dbReference type="ChEBI" id="CHEBI:29105"/>
    </ligand>
</feature>
<dbReference type="RefSeq" id="WP_310890749.1">
    <property type="nucleotide sequence ID" value="NZ_BAAAGR010000001.1"/>
</dbReference>
<organism evidence="10 11">
    <name type="scientific">Microbacterium aurantiacum</name>
    <dbReference type="NCBI Taxonomy" id="162393"/>
    <lineage>
        <taxon>Bacteria</taxon>
        <taxon>Bacillati</taxon>
        <taxon>Actinomycetota</taxon>
        <taxon>Actinomycetes</taxon>
        <taxon>Micrococcales</taxon>
        <taxon>Microbacteriaceae</taxon>
        <taxon>Microbacterium</taxon>
    </lineage>
</organism>
<comment type="cofactor">
    <cofactor evidence="8">
        <name>Zn(2+)</name>
        <dbReference type="ChEBI" id="CHEBI:29105"/>
    </cofactor>
    <text evidence="8">Binds 1 zinc ion per subunit.</text>
</comment>
<dbReference type="InterPro" id="IPR046457">
    <property type="entry name" value="PMI_typeI_cat"/>
</dbReference>
<dbReference type="PRINTS" id="PR00714">
    <property type="entry name" value="MAN6PISMRASE"/>
</dbReference>
<dbReference type="EMBL" id="JAHWXH010000001">
    <property type="protein sequence ID" value="MDS0244861.1"/>
    <property type="molecule type" value="Genomic_DNA"/>
</dbReference>
<dbReference type="InterPro" id="IPR011051">
    <property type="entry name" value="RmlC_Cupin_sf"/>
</dbReference>
<dbReference type="GO" id="GO:0005975">
    <property type="term" value="P:carbohydrate metabolic process"/>
    <property type="evidence" value="ECO:0007669"/>
    <property type="project" value="InterPro"/>
</dbReference>
<keyword evidence="6 10" id="KW-0413">Isomerase</keyword>
<dbReference type="Gene3D" id="2.60.120.10">
    <property type="entry name" value="Jelly Rolls"/>
    <property type="match status" value="2"/>
</dbReference>
<keyword evidence="5 8" id="KW-0862">Zinc</keyword>
<dbReference type="CDD" id="cd07011">
    <property type="entry name" value="cupin_PMI_type_I_N"/>
    <property type="match status" value="1"/>
</dbReference>
<gene>
    <name evidence="10" type="primary">manA</name>
    <name evidence="10" type="ORF">KZC50_04460</name>
</gene>
<dbReference type="GO" id="GO:0009298">
    <property type="term" value="P:GDP-mannose biosynthetic process"/>
    <property type="evidence" value="ECO:0007669"/>
    <property type="project" value="InterPro"/>
</dbReference>
<evidence type="ECO:0000259" key="9">
    <source>
        <dbReference type="Pfam" id="PF20511"/>
    </source>
</evidence>
<dbReference type="Gene3D" id="1.10.441.10">
    <property type="entry name" value="Phosphomannose Isomerase, domain 2"/>
    <property type="match status" value="1"/>
</dbReference>
<dbReference type="PANTHER" id="PTHR10309">
    <property type="entry name" value="MANNOSE-6-PHOSPHATE ISOMERASE"/>
    <property type="match status" value="1"/>
</dbReference>